<dbReference type="AlphaFoldDB" id="A0AAD5WP49"/>
<dbReference type="InterPro" id="IPR007219">
    <property type="entry name" value="XnlR_reg_dom"/>
</dbReference>
<evidence type="ECO:0000256" key="3">
    <source>
        <dbReference type="ARBA" id="ARBA00022737"/>
    </source>
</evidence>
<keyword evidence="3" id="KW-0677">Repeat</keyword>
<evidence type="ECO:0000256" key="7">
    <source>
        <dbReference type="SAM" id="MobiDB-lite"/>
    </source>
</evidence>
<keyword evidence="2" id="KW-0479">Metal-binding</keyword>
<feature type="region of interest" description="Disordered" evidence="7">
    <location>
        <begin position="90"/>
        <end position="133"/>
    </location>
</feature>
<dbReference type="GO" id="GO:0005634">
    <property type="term" value="C:nucleus"/>
    <property type="evidence" value="ECO:0007669"/>
    <property type="project" value="UniProtKB-SubCell"/>
</dbReference>
<comment type="caution">
    <text evidence="9">The sequence shown here is derived from an EMBL/GenBank/DDBJ whole genome shotgun (WGS) entry which is preliminary data.</text>
</comment>
<dbReference type="InterPro" id="IPR051059">
    <property type="entry name" value="VerF-like"/>
</dbReference>
<evidence type="ECO:0000313" key="10">
    <source>
        <dbReference type="Proteomes" id="UP001201980"/>
    </source>
</evidence>
<organism evidence="9 10">
    <name type="scientific">Zalerion maritima</name>
    <dbReference type="NCBI Taxonomy" id="339359"/>
    <lineage>
        <taxon>Eukaryota</taxon>
        <taxon>Fungi</taxon>
        <taxon>Dikarya</taxon>
        <taxon>Ascomycota</taxon>
        <taxon>Pezizomycotina</taxon>
        <taxon>Sordariomycetes</taxon>
        <taxon>Lulworthiomycetidae</taxon>
        <taxon>Lulworthiales</taxon>
        <taxon>Lulworthiaceae</taxon>
        <taxon>Zalerion</taxon>
    </lineage>
</organism>
<feature type="compositionally biased region" description="Low complexity" evidence="7">
    <location>
        <begin position="94"/>
        <end position="104"/>
    </location>
</feature>
<comment type="subcellular location">
    <subcellularLocation>
        <location evidence="1">Nucleus</location>
    </subcellularLocation>
</comment>
<dbReference type="Pfam" id="PF04082">
    <property type="entry name" value="Fungal_trans"/>
    <property type="match status" value="1"/>
</dbReference>
<sequence length="728" mass="81555">MSPLPQDLQATRAPAATPPKLSQFGQAPPVWHLQRQLPAHRHAASPPAVLHRELDRNSIRRKQTTCVRPLRSPEESMHTDAAMFKFAANEPGGTSASTADTTTAIGHADPSPPTPTPTTAAEYGHDDAAPAGEYRQSPEFLDSLILETLETSTAGMFAPDDWLSFDFSSFDQMPMATQPALMHRLGRAAVHGHRDIYDYQQYSFLFLDNFTKDTGIVSSFDCVTPSKRREVVDMVVRSNSSAASNTTQGTTETPETPETPQHVSLSSTTWLSWIQNPIVITLQQIVLLVKEVVTVKPRNSTISLSWSTSVEDGCLRFFSPARVAKFLELYWSIWHPNVNFLHRPTFDPASCKAVLVAAMAVMGACVSPDAVDNQDAKTWFNCVEEMVFRDDDFCSDYPVSAPTDAAPSSASVVCRSKLQALQAAYIVCLYQNWEGNDASKRRIRRYQFSTVVSVARDIGIFTAKHLDYTGQYQHEFKWSEYVAREELIRTFIWIFLMDTAFVIFNNLPHRMVIKEMKMHLATPEACFQAPTAEDCLREILLWVSPSHPCRDMLLSEAIENICTESIAPDAHQQFGQQMGPLNLFAIVSAFHYMIFQHQNLFGVESQLVLIRNGLRNWKAIWEVHAASATAPPHGIVAVEGKNLPPDQLWKRVGFVRYSFEYWLLGNLITDKIAAARDASPSRFNPGHGSEAPRSPRARSLDPILDKYDQTSMRQVNDLIAAFRQFQIG</sequence>
<name>A0AAD5WP49_9PEZI</name>
<feature type="domain" description="Xylanolytic transcriptional activator regulatory" evidence="8">
    <location>
        <begin position="327"/>
        <end position="539"/>
    </location>
</feature>
<keyword evidence="4" id="KW-0863">Zinc-finger</keyword>
<evidence type="ECO:0000256" key="5">
    <source>
        <dbReference type="ARBA" id="ARBA00022833"/>
    </source>
</evidence>
<feature type="region of interest" description="Disordered" evidence="7">
    <location>
        <begin position="37"/>
        <end position="74"/>
    </location>
</feature>
<dbReference type="CDD" id="cd12148">
    <property type="entry name" value="fungal_TF_MHR"/>
    <property type="match status" value="1"/>
</dbReference>
<evidence type="ECO:0000256" key="2">
    <source>
        <dbReference type="ARBA" id="ARBA00022723"/>
    </source>
</evidence>
<accession>A0AAD5WP49</accession>
<evidence type="ECO:0000256" key="1">
    <source>
        <dbReference type="ARBA" id="ARBA00004123"/>
    </source>
</evidence>
<evidence type="ECO:0000313" key="9">
    <source>
        <dbReference type="EMBL" id="KAJ2893600.1"/>
    </source>
</evidence>
<keyword evidence="5" id="KW-0862">Zinc</keyword>
<dbReference type="EMBL" id="JAKWBI020000585">
    <property type="protein sequence ID" value="KAJ2893600.1"/>
    <property type="molecule type" value="Genomic_DNA"/>
</dbReference>
<dbReference type="GO" id="GO:0008270">
    <property type="term" value="F:zinc ion binding"/>
    <property type="evidence" value="ECO:0007669"/>
    <property type="project" value="UniProtKB-KW"/>
</dbReference>
<evidence type="ECO:0000256" key="4">
    <source>
        <dbReference type="ARBA" id="ARBA00022771"/>
    </source>
</evidence>
<proteinExistence type="predicted"/>
<feature type="region of interest" description="Disordered" evidence="7">
    <location>
        <begin position="1"/>
        <end position="25"/>
    </location>
</feature>
<evidence type="ECO:0000256" key="6">
    <source>
        <dbReference type="ARBA" id="ARBA00023242"/>
    </source>
</evidence>
<gene>
    <name evidence="9" type="ORF">MKZ38_008423</name>
</gene>
<protein>
    <recommendedName>
        <fullName evidence="8">Xylanolytic transcriptional activator regulatory domain-containing protein</fullName>
    </recommendedName>
</protein>
<dbReference type="GO" id="GO:0000981">
    <property type="term" value="F:DNA-binding transcription factor activity, RNA polymerase II-specific"/>
    <property type="evidence" value="ECO:0007669"/>
    <property type="project" value="InterPro"/>
</dbReference>
<keyword evidence="6" id="KW-0539">Nucleus</keyword>
<feature type="region of interest" description="Disordered" evidence="7">
    <location>
        <begin position="679"/>
        <end position="700"/>
    </location>
</feature>
<evidence type="ECO:0000259" key="8">
    <source>
        <dbReference type="Pfam" id="PF04082"/>
    </source>
</evidence>
<reference evidence="9" key="1">
    <citation type="submission" date="2022-07" db="EMBL/GenBank/DDBJ databases">
        <title>Draft genome sequence of Zalerion maritima ATCC 34329, a (micro)plastics degrading marine fungus.</title>
        <authorList>
            <person name="Paco A."/>
            <person name="Goncalves M.F.M."/>
            <person name="Rocha-Santos T.A.P."/>
            <person name="Alves A."/>
        </authorList>
    </citation>
    <scope>NUCLEOTIDE SEQUENCE</scope>
    <source>
        <strain evidence="9">ATCC 34329</strain>
    </source>
</reference>
<dbReference type="GO" id="GO:0006351">
    <property type="term" value="P:DNA-templated transcription"/>
    <property type="evidence" value="ECO:0007669"/>
    <property type="project" value="InterPro"/>
</dbReference>
<dbReference type="GO" id="GO:0000978">
    <property type="term" value="F:RNA polymerase II cis-regulatory region sequence-specific DNA binding"/>
    <property type="evidence" value="ECO:0007669"/>
    <property type="project" value="InterPro"/>
</dbReference>
<feature type="region of interest" description="Disordered" evidence="7">
    <location>
        <begin position="238"/>
        <end position="262"/>
    </location>
</feature>
<dbReference type="GO" id="GO:0000785">
    <property type="term" value="C:chromatin"/>
    <property type="evidence" value="ECO:0007669"/>
    <property type="project" value="TreeGrafter"/>
</dbReference>
<dbReference type="PANTHER" id="PTHR40626">
    <property type="entry name" value="MIP31509P"/>
    <property type="match status" value="1"/>
</dbReference>
<dbReference type="PANTHER" id="PTHR40626:SF3">
    <property type="entry name" value="TRANSCRIPTION FACTOR WITH C2H2 AND ZN(2)-CYS(6) DNA BINDING DOMAIN (EUROFUNG)-RELATED"/>
    <property type="match status" value="1"/>
</dbReference>
<feature type="compositionally biased region" description="Low complexity" evidence="7">
    <location>
        <begin position="246"/>
        <end position="261"/>
    </location>
</feature>
<keyword evidence="10" id="KW-1185">Reference proteome</keyword>
<dbReference type="Proteomes" id="UP001201980">
    <property type="component" value="Unassembled WGS sequence"/>
</dbReference>